<gene>
    <name evidence="1" type="ORF">JJC05_11730</name>
</gene>
<dbReference type="KEGG" id="fdv:JJC05_11730"/>
<accession>A0A8G0KU10</accession>
<dbReference type="Proteomes" id="UP000824721">
    <property type="component" value="Chromosome"/>
</dbReference>
<sequence length="155" mass="17576">MSKKIYLFFLLIAGIVFAANFKSIKKTIINRPTKVNLIANKKIFSNAISSKVAIHKADIKEGVIGLNSSQIIDDAFDNLFHIQINQLPTNDETVFLEYDLYGYKNGTSIIKSINNTPSTGGNFIVKGNQWLHQKEQISNSVIKKEIMYFFLMLQK</sequence>
<organism evidence="1">
    <name type="scientific">Flavobacterium columnare</name>
    <dbReference type="NCBI Taxonomy" id="996"/>
    <lineage>
        <taxon>Bacteria</taxon>
        <taxon>Pseudomonadati</taxon>
        <taxon>Bacteroidota</taxon>
        <taxon>Flavobacteriia</taxon>
        <taxon>Flavobacteriales</taxon>
        <taxon>Flavobacteriaceae</taxon>
        <taxon>Flavobacterium</taxon>
    </lineage>
</organism>
<reference evidence="1" key="1">
    <citation type="submission" date="2020-12" db="EMBL/GenBank/DDBJ databases">
        <title>Genome sequencing of genetic groups of Flavobacterium columnare.</title>
        <authorList>
            <person name="Waldbieser G.C."/>
            <person name="Griffin M.J."/>
            <person name="LaFrentz B.R."/>
        </authorList>
    </citation>
    <scope>NUCLEOTIDE SEQUENCE</scope>
    <source>
        <strain evidence="1">90-106</strain>
    </source>
</reference>
<evidence type="ECO:0000313" key="1">
    <source>
        <dbReference type="EMBL" id="QYS88374.1"/>
    </source>
</evidence>
<dbReference type="EMBL" id="CP067378">
    <property type="protein sequence ID" value="QYS88374.1"/>
    <property type="molecule type" value="Genomic_DNA"/>
</dbReference>
<dbReference type="AlphaFoldDB" id="A0A8G0KU10"/>
<name>A0A8G0KU10_9FLAO</name>
<protein>
    <submittedName>
        <fullName evidence="1">Uncharacterized protein</fullName>
    </submittedName>
</protein>
<proteinExistence type="predicted"/>